<evidence type="ECO:0000313" key="3">
    <source>
        <dbReference type="Proteomes" id="UP000814243"/>
    </source>
</evidence>
<gene>
    <name evidence="2" type="ORF">HF086_016050</name>
</gene>
<feature type="transmembrane region" description="Helical" evidence="1">
    <location>
        <begin position="70"/>
        <end position="90"/>
    </location>
</feature>
<evidence type="ECO:0000256" key="1">
    <source>
        <dbReference type="SAM" id="Phobius"/>
    </source>
</evidence>
<name>A0A922MPF1_SPOEX</name>
<keyword evidence="1" id="KW-1133">Transmembrane helix</keyword>
<dbReference type="Proteomes" id="UP000814243">
    <property type="component" value="Unassembled WGS sequence"/>
</dbReference>
<proteinExistence type="predicted"/>
<organism evidence="2 3">
    <name type="scientific">Spodoptera exigua</name>
    <name type="common">Beet armyworm</name>
    <name type="synonym">Noctua fulgens</name>
    <dbReference type="NCBI Taxonomy" id="7107"/>
    <lineage>
        <taxon>Eukaryota</taxon>
        <taxon>Metazoa</taxon>
        <taxon>Ecdysozoa</taxon>
        <taxon>Arthropoda</taxon>
        <taxon>Hexapoda</taxon>
        <taxon>Insecta</taxon>
        <taxon>Pterygota</taxon>
        <taxon>Neoptera</taxon>
        <taxon>Endopterygota</taxon>
        <taxon>Lepidoptera</taxon>
        <taxon>Glossata</taxon>
        <taxon>Ditrysia</taxon>
        <taxon>Noctuoidea</taxon>
        <taxon>Noctuidae</taxon>
        <taxon>Amphipyrinae</taxon>
        <taxon>Spodoptera</taxon>
    </lineage>
</organism>
<comment type="caution">
    <text evidence="2">The sequence shown here is derived from an EMBL/GenBank/DDBJ whole genome shotgun (WGS) entry which is preliminary data.</text>
</comment>
<sequence length="106" mass="11653">MQKMPSREDASCEEDSDMNFATFAPVGTAGTHLVTTSGQLPVQKLQQNVANNGAAMQQVNIGISDMTSRFISIPLVYSLICCNTLFYKFLLNIKLLYNKLCNSLKG</sequence>
<keyword evidence="1" id="KW-0812">Transmembrane</keyword>
<accession>A0A922MPF1</accession>
<dbReference type="AlphaFoldDB" id="A0A922MPF1"/>
<keyword evidence="1" id="KW-0472">Membrane</keyword>
<protein>
    <submittedName>
        <fullName evidence="2">Uncharacterized protein</fullName>
    </submittedName>
</protein>
<evidence type="ECO:0000313" key="2">
    <source>
        <dbReference type="EMBL" id="KAH9640119.1"/>
    </source>
</evidence>
<dbReference type="EMBL" id="JACEFF010000295">
    <property type="protein sequence ID" value="KAH9640119.1"/>
    <property type="molecule type" value="Genomic_DNA"/>
</dbReference>
<reference evidence="2" key="1">
    <citation type="journal article" date="2021" name="G3 (Bethesda)">
        <title>Genome and transcriptome analysis of the beet armyworm Spodoptera exigua reveals targets for pest control. .</title>
        <authorList>
            <person name="Simon S."/>
            <person name="Breeschoten T."/>
            <person name="Jansen H.J."/>
            <person name="Dirks R.P."/>
            <person name="Schranz M.E."/>
            <person name="Ros V.I.D."/>
        </authorList>
    </citation>
    <scope>NUCLEOTIDE SEQUENCE</scope>
    <source>
        <strain evidence="2">TB_SE_WUR_2020</strain>
    </source>
</reference>